<dbReference type="InterPro" id="IPR010982">
    <property type="entry name" value="Lambda_DNA-bd_dom_sf"/>
</dbReference>
<sequence length="114" mass="12741">MSHASGTQVDPALPLFSRRLKVARLRSNFSQERLGVAAGMDAFSASARINQYERGRHMPDVLMSRRLAQVLGVPLSYFWAADDDEAELLRLFHALGGDGRKRVLCLLQELTVSR</sequence>
<protein>
    <submittedName>
        <fullName evidence="2">Helix-turn-helix domain-containing protein</fullName>
    </submittedName>
</protein>
<name>A0A5Q0LX18_VARPD</name>
<organism evidence="2 3">
    <name type="scientific">Variovorax paradoxus</name>
    <dbReference type="NCBI Taxonomy" id="34073"/>
    <lineage>
        <taxon>Bacteria</taxon>
        <taxon>Pseudomonadati</taxon>
        <taxon>Pseudomonadota</taxon>
        <taxon>Betaproteobacteria</taxon>
        <taxon>Burkholderiales</taxon>
        <taxon>Comamonadaceae</taxon>
        <taxon>Variovorax</taxon>
    </lineage>
</organism>
<dbReference type="EMBL" id="CP045644">
    <property type="protein sequence ID" value="QFZ81891.1"/>
    <property type="molecule type" value="Genomic_DNA"/>
</dbReference>
<feature type="domain" description="HTH cro/C1-type" evidence="1">
    <location>
        <begin position="20"/>
        <end position="78"/>
    </location>
</feature>
<dbReference type="AlphaFoldDB" id="A0A5Q0LX18"/>
<dbReference type="GO" id="GO:0003677">
    <property type="term" value="F:DNA binding"/>
    <property type="evidence" value="ECO:0007669"/>
    <property type="project" value="InterPro"/>
</dbReference>
<gene>
    <name evidence="2" type="ORF">GFK26_03445</name>
</gene>
<dbReference type="CDD" id="cd00093">
    <property type="entry name" value="HTH_XRE"/>
    <property type="match status" value="1"/>
</dbReference>
<dbReference type="RefSeq" id="WP_093299082.1">
    <property type="nucleotide sequence ID" value="NZ_CP045644.1"/>
</dbReference>
<evidence type="ECO:0000313" key="3">
    <source>
        <dbReference type="Proteomes" id="UP000326780"/>
    </source>
</evidence>
<dbReference type="InterPro" id="IPR001387">
    <property type="entry name" value="Cro/C1-type_HTH"/>
</dbReference>
<evidence type="ECO:0000259" key="1">
    <source>
        <dbReference type="PROSITE" id="PS50943"/>
    </source>
</evidence>
<reference evidence="2 3" key="1">
    <citation type="submission" date="2019-10" db="EMBL/GenBank/DDBJ databases">
        <title>Complete genome sequence of Variovorax paradoxus 5C-2.</title>
        <authorList>
            <person name="Gogoleva N.E."/>
            <person name="Balkin A.S."/>
        </authorList>
    </citation>
    <scope>NUCLEOTIDE SEQUENCE [LARGE SCALE GENOMIC DNA]</scope>
    <source>
        <strain evidence="2 3">5C-2</strain>
    </source>
</reference>
<dbReference type="SUPFAM" id="SSF47413">
    <property type="entry name" value="lambda repressor-like DNA-binding domains"/>
    <property type="match status" value="1"/>
</dbReference>
<dbReference type="Proteomes" id="UP000326780">
    <property type="component" value="Chromosome"/>
</dbReference>
<dbReference type="Pfam" id="PF01381">
    <property type="entry name" value="HTH_3"/>
    <property type="match status" value="1"/>
</dbReference>
<dbReference type="PROSITE" id="PS50943">
    <property type="entry name" value="HTH_CROC1"/>
    <property type="match status" value="1"/>
</dbReference>
<dbReference type="SMART" id="SM00530">
    <property type="entry name" value="HTH_XRE"/>
    <property type="match status" value="1"/>
</dbReference>
<proteinExistence type="predicted"/>
<evidence type="ECO:0000313" key="2">
    <source>
        <dbReference type="EMBL" id="QFZ81891.1"/>
    </source>
</evidence>
<dbReference type="Gene3D" id="1.10.260.40">
    <property type="entry name" value="lambda repressor-like DNA-binding domains"/>
    <property type="match status" value="1"/>
</dbReference>
<accession>A0A5Q0LX18</accession>